<feature type="transmembrane region" description="Helical" evidence="7">
    <location>
        <begin position="53"/>
        <end position="78"/>
    </location>
</feature>
<evidence type="ECO:0000313" key="11">
    <source>
        <dbReference type="Proteomes" id="UP001519296"/>
    </source>
</evidence>
<dbReference type="InterPro" id="IPR011527">
    <property type="entry name" value="ABC1_TM_dom"/>
</dbReference>
<dbReference type="PROSITE" id="PS50893">
    <property type="entry name" value="ABC_TRANSPORTER_2"/>
    <property type="match status" value="1"/>
</dbReference>
<keyword evidence="5 7" id="KW-1133">Transmembrane helix</keyword>
<name>A0ABS5B185_9STRE</name>
<evidence type="ECO:0000256" key="3">
    <source>
        <dbReference type="ARBA" id="ARBA00022741"/>
    </source>
</evidence>
<proteinExistence type="predicted"/>
<keyword evidence="6 7" id="KW-0472">Membrane</keyword>
<dbReference type="SUPFAM" id="SSF90123">
    <property type="entry name" value="ABC transporter transmembrane region"/>
    <property type="match status" value="1"/>
</dbReference>
<keyword evidence="3" id="KW-0547">Nucleotide-binding</keyword>
<protein>
    <submittedName>
        <fullName evidence="10">ABC transporter ATP-binding protein</fullName>
    </submittedName>
</protein>
<gene>
    <name evidence="10" type="ORF">C4K46_01400</name>
</gene>
<dbReference type="SMART" id="SM00382">
    <property type="entry name" value="AAA"/>
    <property type="match status" value="1"/>
</dbReference>
<dbReference type="RefSeq" id="WP_209626608.1">
    <property type="nucleotide sequence ID" value="NZ_PRDG01000001.1"/>
</dbReference>
<evidence type="ECO:0000259" key="8">
    <source>
        <dbReference type="PROSITE" id="PS50893"/>
    </source>
</evidence>
<dbReference type="Gene3D" id="1.20.1560.10">
    <property type="entry name" value="ABC transporter type 1, transmembrane domain"/>
    <property type="match status" value="1"/>
</dbReference>
<sequence>MFKYYKYLGKKTKWLVGIGNVINGGVVLAQPLILEKALQLDKGELNLDKIVSFILYGFLIYLSFYSFMLFANYSVNIFRKEIQINIRRALYKKLIRNTNYSIDKKISILTQDMEFVGNNYIDLTQHIIAWSVVAIVTEIYIISQNLLLGSIFVFFTLLRPLPQFILSQRLNKQGSDLSDKRTRVYAQISDSIRGSDVLAFNQALKTNEKRVHNKVTSYQASIQKFEFLSNLIFFFNGFMVFLSQVVPLALGFYLILNGQGLGLSSLVAMYIASGQLVSPIQTIMYDVVEIQGAKPTMDKIYHILEFDKDFSEEKQESQGGGTLHIDRASKSYSNKRLFQDLSIAIPFGSKVLIKGPSGSGKTTLLRCILGEELLDKGSIYLEDELKKYKLSYEDVGIISQNPFLFNETIRYNLSLEQEFDDLELLSVLDTVGLKEEFSDILNVRVENNGSNISGGQRIRLEVARFLLRKKTILLVDEVTASLDTINAKKIRALLLALPITIIEVAHHTFNEDDYNLHINLKASI</sequence>
<dbReference type="Pfam" id="PF00664">
    <property type="entry name" value="ABC_membrane"/>
    <property type="match status" value="1"/>
</dbReference>
<keyword evidence="4 10" id="KW-0067">ATP-binding</keyword>
<dbReference type="Pfam" id="PF00005">
    <property type="entry name" value="ABC_tran"/>
    <property type="match status" value="1"/>
</dbReference>
<feature type="transmembrane region" description="Helical" evidence="7">
    <location>
        <begin position="231"/>
        <end position="255"/>
    </location>
</feature>
<feature type="transmembrane region" description="Helical" evidence="7">
    <location>
        <begin position="12"/>
        <end position="33"/>
    </location>
</feature>
<evidence type="ECO:0000256" key="6">
    <source>
        <dbReference type="ARBA" id="ARBA00023136"/>
    </source>
</evidence>
<dbReference type="Gene3D" id="3.40.50.300">
    <property type="entry name" value="P-loop containing nucleotide triphosphate hydrolases"/>
    <property type="match status" value="1"/>
</dbReference>
<keyword evidence="11" id="KW-1185">Reference proteome</keyword>
<dbReference type="PROSITE" id="PS50929">
    <property type="entry name" value="ABC_TM1F"/>
    <property type="match status" value="1"/>
</dbReference>
<feature type="transmembrane region" description="Helical" evidence="7">
    <location>
        <begin position="267"/>
        <end position="288"/>
    </location>
</feature>
<evidence type="ECO:0000256" key="4">
    <source>
        <dbReference type="ARBA" id="ARBA00022840"/>
    </source>
</evidence>
<feature type="domain" description="ABC transporter" evidence="8">
    <location>
        <begin position="323"/>
        <end position="524"/>
    </location>
</feature>
<dbReference type="Proteomes" id="UP001519296">
    <property type="component" value="Unassembled WGS sequence"/>
</dbReference>
<evidence type="ECO:0000256" key="5">
    <source>
        <dbReference type="ARBA" id="ARBA00022989"/>
    </source>
</evidence>
<evidence type="ECO:0000256" key="1">
    <source>
        <dbReference type="ARBA" id="ARBA00004651"/>
    </source>
</evidence>
<dbReference type="EMBL" id="PRDG01000001">
    <property type="protein sequence ID" value="MBP2622590.1"/>
    <property type="molecule type" value="Genomic_DNA"/>
</dbReference>
<dbReference type="PANTHER" id="PTHR24221:SF654">
    <property type="entry name" value="ATP-BINDING CASSETTE SUB-FAMILY B MEMBER 6"/>
    <property type="match status" value="1"/>
</dbReference>
<evidence type="ECO:0000313" key="10">
    <source>
        <dbReference type="EMBL" id="MBP2622590.1"/>
    </source>
</evidence>
<comment type="caution">
    <text evidence="10">The sequence shown here is derived from an EMBL/GenBank/DDBJ whole genome shotgun (WGS) entry which is preliminary data.</text>
</comment>
<reference evidence="10 11" key="1">
    <citation type="submission" date="2018-02" db="EMBL/GenBank/DDBJ databases">
        <title>Draft genome sequence of Streptococcus oricebi CCUG 70868T type strain.</title>
        <authorList>
            <person name="Mendez V."/>
            <person name="Salva-Serra F."/>
            <person name="Jaen-Luchoro D."/>
            <person name="Gonzales-Siles L."/>
            <person name="Karlsson R."/>
            <person name="Engstrom-Jakobsson H."/>
            <person name="Busquets A."/>
            <person name="Gomila M."/>
            <person name="Pineiro-Iglesias B."/>
            <person name="Bennasar-Figueras A."/>
            <person name="Seeger M."/>
            <person name="Moore E."/>
        </authorList>
    </citation>
    <scope>NUCLEOTIDE SEQUENCE [LARGE SCALE GENOMIC DNA]</scope>
    <source>
        <strain evidence="10 11">CCUG 70868</strain>
    </source>
</reference>
<evidence type="ECO:0000256" key="2">
    <source>
        <dbReference type="ARBA" id="ARBA00022692"/>
    </source>
</evidence>
<organism evidence="10 11">
    <name type="scientific">Streptococcus oricebi</name>
    <dbReference type="NCBI Taxonomy" id="1547447"/>
    <lineage>
        <taxon>Bacteria</taxon>
        <taxon>Bacillati</taxon>
        <taxon>Bacillota</taxon>
        <taxon>Bacilli</taxon>
        <taxon>Lactobacillales</taxon>
        <taxon>Streptococcaceae</taxon>
        <taxon>Streptococcus</taxon>
    </lineage>
</organism>
<dbReference type="InterPro" id="IPR036640">
    <property type="entry name" value="ABC1_TM_sf"/>
</dbReference>
<accession>A0ABS5B185</accession>
<feature type="domain" description="ABC transmembrane type-1" evidence="9">
    <location>
        <begin position="14"/>
        <end position="292"/>
    </location>
</feature>
<dbReference type="InterPro" id="IPR039421">
    <property type="entry name" value="Type_1_exporter"/>
</dbReference>
<dbReference type="InterPro" id="IPR003593">
    <property type="entry name" value="AAA+_ATPase"/>
</dbReference>
<dbReference type="InterPro" id="IPR027417">
    <property type="entry name" value="P-loop_NTPase"/>
</dbReference>
<dbReference type="InterPro" id="IPR003439">
    <property type="entry name" value="ABC_transporter-like_ATP-bd"/>
</dbReference>
<comment type="subcellular location">
    <subcellularLocation>
        <location evidence="1">Cell membrane</location>
        <topology evidence="1">Multi-pass membrane protein</topology>
    </subcellularLocation>
</comment>
<evidence type="ECO:0000256" key="7">
    <source>
        <dbReference type="SAM" id="Phobius"/>
    </source>
</evidence>
<evidence type="ECO:0000259" key="9">
    <source>
        <dbReference type="PROSITE" id="PS50929"/>
    </source>
</evidence>
<dbReference type="SUPFAM" id="SSF52540">
    <property type="entry name" value="P-loop containing nucleoside triphosphate hydrolases"/>
    <property type="match status" value="1"/>
</dbReference>
<keyword evidence="2 7" id="KW-0812">Transmembrane</keyword>
<dbReference type="GO" id="GO:0005524">
    <property type="term" value="F:ATP binding"/>
    <property type="evidence" value="ECO:0007669"/>
    <property type="project" value="UniProtKB-KW"/>
</dbReference>
<dbReference type="PANTHER" id="PTHR24221">
    <property type="entry name" value="ATP-BINDING CASSETTE SUB-FAMILY B"/>
    <property type="match status" value="1"/>
</dbReference>